<name>A0ABT9N6L6_9ACTN</name>
<protein>
    <submittedName>
        <fullName evidence="1">Uncharacterized protein</fullName>
    </submittedName>
</protein>
<evidence type="ECO:0000313" key="1">
    <source>
        <dbReference type="EMBL" id="MDP9799334.1"/>
    </source>
</evidence>
<dbReference type="Proteomes" id="UP001240984">
    <property type="component" value="Unassembled WGS sequence"/>
</dbReference>
<sequence length="90" mass="10406">MNAEQAAANIETAYFKIANRGDIVSFLAVRDAMTWCEMTTEQWQDGIKYLHRHRDDVLAAPILYPGQYTQAERDTYVIVAGQPRQTFYFL</sequence>
<gene>
    <name evidence="1" type="ORF">J2S43_007846</name>
</gene>
<dbReference type="RefSeq" id="WP_306838123.1">
    <property type="nucleotide sequence ID" value="NZ_JAUSRA010000001.1"/>
</dbReference>
<keyword evidence="2" id="KW-1185">Reference proteome</keyword>
<dbReference type="EMBL" id="JAUSRA010000001">
    <property type="protein sequence ID" value="MDP9799334.1"/>
    <property type="molecule type" value="Genomic_DNA"/>
</dbReference>
<organism evidence="1 2">
    <name type="scientific">Catenuloplanes nepalensis</name>
    <dbReference type="NCBI Taxonomy" id="587533"/>
    <lineage>
        <taxon>Bacteria</taxon>
        <taxon>Bacillati</taxon>
        <taxon>Actinomycetota</taxon>
        <taxon>Actinomycetes</taxon>
        <taxon>Micromonosporales</taxon>
        <taxon>Micromonosporaceae</taxon>
        <taxon>Catenuloplanes</taxon>
    </lineage>
</organism>
<proteinExistence type="predicted"/>
<accession>A0ABT9N6L6</accession>
<comment type="caution">
    <text evidence="1">The sequence shown here is derived from an EMBL/GenBank/DDBJ whole genome shotgun (WGS) entry which is preliminary data.</text>
</comment>
<reference evidence="1 2" key="1">
    <citation type="submission" date="2023-07" db="EMBL/GenBank/DDBJ databases">
        <title>Sequencing the genomes of 1000 actinobacteria strains.</title>
        <authorList>
            <person name="Klenk H.-P."/>
        </authorList>
    </citation>
    <scope>NUCLEOTIDE SEQUENCE [LARGE SCALE GENOMIC DNA]</scope>
    <source>
        <strain evidence="1 2">DSM 44710</strain>
    </source>
</reference>
<evidence type="ECO:0000313" key="2">
    <source>
        <dbReference type="Proteomes" id="UP001240984"/>
    </source>
</evidence>